<organism evidence="3 4">
    <name type="scientific">Brevundimonas nasdae</name>
    <dbReference type="NCBI Taxonomy" id="172043"/>
    <lineage>
        <taxon>Bacteria</taxon>
        <taxon>Pseudomonadati</taxon>
        <taxon>Pseudomonadota</taxon>
        <taxon>Alphaproteobacteria</taxon>
        <taxon>Caulobacterales</taxon>
        <taxon>Caulobacteraceae</taxon>
        <taxon>Brevundimonas</taxon>
    </lineage>
</organism>
<dbReference type="EMBL" id="CP080035">
    <property type="protein sequence ID" value="QYC12389.1"/>
    <property type="molecule type" value="Genomic_DNA"/>
</dbReference>
<dbReference type="CDD" id="cd02440">
    <property type="entry name" value="AdoMet_MTases"/>
    <property type="match status" value="1"/>
</dbReference>
<keyword evidence="4" id="KW-1185">Reference proteome</keyword>
<evidence type="ECO:0000313" key="4">
    <source>
        <dbReference type="Proteomes" id="UP000824334"/>
    </source>
</evidence>
<reference evidence="3 4" key="1">
    <citation type="submission" date="2021-07" db="EMBL/GenBank/DDBJ databases">
        <title>Isolation and characterization of bacteria from a gold mining with a capacity of golden bioaccumulation.</title>
        <authorList>
            <person name="Yang X.J."/>
        </authorList>
    </citation>
    <scope>NUCLEOTIDE SEQUENCE [LARGE SCALE GENOMIC DNA]</scope>
    <source>
        <strain evidence="3 4">Au29</strain>
        <plasmid evidence="3 4">unnamed1</plasmid>
    </source>
</reference>
<feature type="domain" description="DUF4942" evidence="2">
    <location>
        <begin position="78"/>
        <end position="263"/>
    </location>
</feature>
<sequence>MTPGSDLVLAAPLELIEGHRNESLRLFGEAFDMIELALEHMAKAAPSQPTPYFRGTGQRLSERGPQGRARFLKETRQDLDRAAWRHLLSVSGMERLMDQTTKKQFEAQLRDDPPEVSADTCRATMGGLFADAPTIFKRGIAESFSSLDRRFKSHDGFKIGSRIVLTRAFNEHGSWAYGYGAEAKFRDVERTFYVLDRKQHPDRGDGILGVIDAARPSSLHASAFAAEDDYFRVRVFKNGNLHVWFKRDDLLLKVNELLADYYGAVLADSRQKKAAAPEQRAPARHFSYFPTPDAPAAEVMDAAMIKDGMSVLEPSAGCGNLARRAIDAGAQVTVVELDQQHIGKLQDLAGVVRVIHDDFLAQDPSVIGRFDRVIMNPPFCDGRDVDHVRHALRFVAPGGRLVAIMSAGIVFKEDADYVELRSLIEASGGRIRDLPARSFASVGTNINTCIVTIPVRGS</sequence>
<evidence type="ECO:0000313" key="3">
    <source>
        <dbReference type="EMBL" id="QYC12389.1"/>
    </source>
</evidence>
<dbReference type="GeneID" id="94377244"/>
<evidence type="ECO:0000256" key="1">
    <source>
        <dbReference type="SAM" id="MobiDB-lite"/>
    </source>
</evidence>
<keyword evidence="3" id="KW-0614">Plasmid</keyword>
<protein>
    <submittedName>
        <fullName evidence="3">DUF4942 domain-containing protein</fullName>
    </submittedName>
</protein>
<dbReference type="Proteomes" id="UP000824334">
    <property type="component" value="Plasmid unnamed1"/>
</dbReference>
<accession>A0ABX8TRF8</accession>
<dbReference type="Pfam" id="PF13708">
    <property type="entry name" value="DUF4942"/>
    <property type="match status" value="1"/>
</dbReference>
<dbReference type="InterPro" id="IPR031339">
    <property type="entry name" value="DUF4942"/>
</dbReference>
<proteinExistence type="predicted"/>
<feature type="region of interest" description="Disordered" evidence="1">
    <location>
        <begin position="46"/>
        <end position="66"/>
    </location>
</feature>
<name>A0ABX8TRF8_9CAUL</name>
<gene>
    <name evidence="3" type="ORF">KWG56_18270</name>
</gene>
<geneLocation type="plasmid" evidence="3 4">
    <name>unnamed1</name>
</geneLocation>
<evidence type="ECO:0000259" key="2">
    <source>
        <dbReference type="Pfam" id="PF13708"/>
    </source>
</evidence>
<dbReference type="RefSeq" id="WP_219373709.1">
    <property type="nucleotide sequence ID" value="NZ_CP080035.1"/>
</dbReference>